<proteinExistence type="predicted"/>
<dbReference type="PANTHER" id="PTHR36455:SF1">
    <property type="entry name" value="BLR8292 PROTEIN"/>
    <property type="match status" value="1"/>
</dbReference>
<name>A0A653A1C9_UNCDX</name>
<dbReference type="InterPro" id="IPR008878">
    <property type="entry name" value="Transposase_IS66_Orf2"/>
</dbReference>
<dbReference type="Pfam" id="PF05717">
    <property type="entry name" value="TnpB_IS66"/>
    <property type="match status" value="1"/>
</dbReference>
<dbReference type="EMBL" id="UPXX01000010">
    <property type="protein sequence ID" value="VBB41815.1"/>
    <property type="molecule type" value="Genomic_DNA"/>
</dbReference>
<dbReference type="AlphaFoldDB" id="A0A653A1C9"/>
<evidence type="ECO:0000313" key="1">
    <source>
        <dbReference type="EMBL" id="VBB41815.1"/>
    </source>
</evidence>
<reference evidence="1" key="1">
    <citation type="submission" date="2018-07" db="EMBL/GenBank/DDBJ databases">
        <authorList>
            <consortium name="Genoscope - CEA"/>
            <person name="William W."/>
        </authorList>
    </citation>
    <scope>NUCLEOTIDE SEQUENCE</scope>
    <source>
        <strain evidence="1">IK1</strain>
    </source>
</reference>
<protein>
    <submittedName>
        <fullName evidence="1">Transposase</fullName>
    </submittedName>
</protein>
<dbReference type="PANTHER" id="PTHR36455">
    <property type="match status" value="1"/>
</dbReference>
<dbReference type="NCBIfam" id="NF033819">
    <property type="entry name" value="IS66_TnpB"/>
    <property type="match status" value="1"/>
</dbReference>
<organism evidence="1">
    <name type="scientific">Uncultured Desulfatiglans sp</name>
    <dbReference type="NCBI Taxonomy" id="1748965"/>
    <lineage>
        <taxon>Bacteria</taxon>
        <taxon>Pseudomonadati</taxon>
        <taxon>Thermodesulfobacteriota</taxon>
        <taxon>Desulfobacteria</taxon>
        <taxon>Desulfatiglandales</taxon>
        <taxon>Desulfatiglandaceae</taxon>
        <taxon>Desulfatiglans</taxon>
        <taxon>environmental samples</taxon>
    </lineage>
</organism>
<gene>
    <name evidence="1" type="ORF">TRIP_B180010</name>
</gene>
<sequence>MLALSAVTHIYLYRSACDMRRSFDGLCGLIRSELRADPLSGSLFVFGNRRRTMVKILYFEGDGLAIWMKRLERGCFSLPQLGASDGRIDRRQLMLLLEGVTPKKVSKRYVYQ</sequence>
<accession>A0A653A1C9</accession>